<name>A0AAV9V537_9PEZI</name>
<reference evidence="1 2" key="1">
    <citation type="submission" date="2019-10" db="EMBL/GenBank/DDBJ databases">
        <authorList>
            <person name="Palmer J.M."/>
        </authorList>
    </citation>
    <scope>NUCLEOTIDE SEQUENCE [LARGE SCALE GENOMIC DNA]</scope>
    <source>
        <strain evidence="1 2">TWF696</strain>
    </source>
</reference>
<gene>
    <name evidence="1" type="ORF">TWF696_004080</name>
</gene>
<protein>
    <submittedName>
        <fullName evidence="1">Uncharacterized protein</fullName>
    </submittedName>
</protein>
<dbReference type="EMBL" id="JAVHNQ010000002">
    <property type="protein sequence ID" value="KAK6354952.1"/>
    <property type="molecule type" value="Genomic_DNA"/>
</dbReference>
<proteinExistence type="predicted"/>
<evidence type="ECO:0000313" key="1">
    <source>
        <dbReference type="EMBL" id="KAK6354952.1"/>
    </source>
</evidence>
<organism evidence="1 2">
    <name type="scientific">Orbilia brochopaga</name>
    <dbReference type="NCBI Taxonomy" id="3140254"/>
    <lineage>
        <taxon>Eukaryota</taxon>
        <taxon>Fungi</taxon>
        <taxon>Dikarya</taxon>
        <taxon>Ascomycota</taxon>
        <taxon>Pezizomycotina</taxon>
        <taxon>Orbiliomycetes</taxon>
        <taxon>Orbiliales</taxon>
        <taxon>Orbiliaceae</taxon>
        <taxon>Orbilia</taxon>
    </lineage>
</organism>
<evidence type="ECO:0000313" key="2">
    <source>
        <dbReference type="Proteomes" id="UP001375240"/>
    </source>
</evidence>
<dbReference type="AlphaFoldDB" id="A0AAV9V537"/>
<keyword evidence="2" id="KW-1185">Reference proteome</keyword>
<sequence length="159" mass="17227">MELLQLACYIANACVVAGRRQTGKLAPENDVAIAVIPHPSFNFIKPPLAPSAALHHRSSCSHSSDSAGYSSLRQPDPARVLGAIGRLLSTRHRRRFLPSTLACHVDPQPCISRDLRAPDAQSASQLTRVILSSSCRRWPRTRQVCADSSPDPILSPATD</sequence>
<accession>A0AAV9V537</accession>
<comment type="caution">
    <text evidence="1">The sequence shown here is derived from an EMBL/GenBank/DDBJ whole genome shotgun (WGS) entry which is preliminary data.</text>
</comment>
<dbReference type="Proteomes" id="UP001375240">
    <property type="component" value="Unassembled WGS sequence"/>
</dbReference>